<accession>A0ABU6WVG9</accession>
<gene>
    <name evidence="1" type="ORF">PIB30_084944</name>
</gene>
<organism evidence="1 2">
    <name type="scientific">Stylosanthes scabra</name>
    <dbReference type="NCBI Taxonomy" id="79078"/>
    <lineage>
        <taxon>Eukaryota</taxon>
        <taxon>Viridiplantae</taxon>
        <taxon>Streptophyta</taxon>
        <taxon>Embryophyta</taxon>
        <taxon>Tracheophyta</taxon>
        <taxon>Spermatophyta</taxon>
        <taxon>Magnoliopsida</taxon>
        <taxon>eudicotyledons</taxon>
        <taxon>Gunneridae</taxon>
        <taxon>Pentapetalae</taxon>
        <taxon>rosids</taxon>
        <taxon>fabids</taxon>
        <taxon>Fabales</taxon>
        <taxon>Fabaceae</taxon>
        <taxon>Papilionoideae</taxon>
        <taxon>50 kb inversion clade</taxon>
        <taxon>dalbergioids sensu lato</taxon>
        <taxon>Dalbergieae</taxon>
        <taxon>Pterocarpus clade</taxon>
        <taxon>Stylosanthes</taxon>
    </lineage>
</organism>
<feature type="non-terminal residue" evidence="1">
    <location>
        <position position="60"/>
    </location>
</feature>
<evidence type="ECO:0000313" key="1">
    <source>
        <dbReference type="EMBL" id="MED6188330.1"/>
    </source>
</evidence>
<evidence type="ECO:0000313" key="2">
    <source>
        <dbReference type="Proteomes" id="UP001341840"/>
    </source>
</evidence>
<sequence>MSTKGLARMVDSDGATSLTPLLVALVLKCWLASVTVSISSHASFGILFISAPPLDALIIA</sequence>
<dbReference type="Proteomes" id="UP001341840">
    <property type="component" value="Unassembled WGS sequence"/>
</dbReference>
<proteinExistence type="predicted"/>
<keyword evidence="2" id="KW-1185">Reference proteome</keyword>
<reference evidence="1 2" key="1">
    <citation type="journal article" date="2023" name="Plants (Basel)">
        <title>Bridging the Gap: Combining Genomics and Transcriptomics Approaches to Understand Stylosanthes scabra, an Orphan Legume from the Brazilian Caatinga.</title>
        <authorList>
            <person name="Ferreira-Neto J.R.C."/>
            <person name="da Silva M.D."/>
            <person name="Binneck E."/>
            <person name="de Melo N.F."/>
            <person name="da Silva R.H."/>
            <person name="de Melo A.L.T.M."/>
            <person name="Pandolfi V."/>
            <person name="Bustamante F.O."/>
            <person name="Brasileiro-Vidal A.C."/>
            <person name="Benko-Iseppon A.M."/>
        </authorList>
    </citation>
    <scope>NUCLEOTIDE SEQUENCE [LARGE SCALE GENOMIC DNA]</scope>
    <source>
        <tissue evidence="1">Leaves</tissue>
    </source>
</reference>
<protein>
    <submittedName>
        <fullName evidence="1">Uncharacterized protein</fullName>
    </submittedName>
</protein>
<name>A0ABU6WVG9_9FABA</name>
<comment type="caution">
    <text evidence="1">The sequence shown here is derived from an EMBL/GenBank/DDBJ whole genome shotgun (WGS) entry which is preliminary data.</text>
</comment>
<dbReference type="EMBL" id="JASCZI010182639">
    <property type="protein sequence ID" value="MED6188330.1"/>
    <property type="molecule type" value="Genomic_DNA"/>
</dbReference>